<dbReference type="PRINTS" id="PR00081">
    <property type="entry name" value="GDHRDH"/>
</dbReference>
<organism evidence="3">
    <name type="scientific">freshwater metagenome</name>
    <dbReference type="NCBI Taxonomy" id="449393"/>
    <lineage>
        <taxon>unclassified sequences</taxon>
        <taxon>metagenomes</taxon>
        <taxon>ecological metagenomes</taxon>
    </lineage>
</organism>
<dbReference type="InterPro" id="IPR036291">
    <property type="entry name" value="NAD(P)-bd_dom_sf"/>
</dbReference>
<dbReference type="EMBL" id="CAFBLP010000089">
    <property type="protein sequence ID" value="CAB4888426.1"/>
    <property type="molecule type" value="Genomic_DNA"/>
</dbReference>
<dbReference type="AlphaFoldDB" id="A0A6J7EYW7"/>
<dbReference type="InterPro" id="IPR002347">
    <property type="entry name" value="SDR_fam"/>
</dbReference>
<dbReference type="FunFam" id="3.40.50.720:FF:000084">
    <property type="entry name" value="Short-chain dehydrogenase reductase"/>
    <property type="match status" value="1"/>
</dbReference>
<dbReference type="Gene3D" id="3.40.50.720">
    <property type="entry name" value="NAD(P)-binding Rossmann-like Domain"/>
    <property type="match status" value="1"/>
</dbReference>
<comment type="similarity">
    <text evidence="1">Belongs to the short-chain dehydrogenases/reductases (SDR) family.</text>
</comment>
<proteinExistence type="inferred from homology"/>
<dbReference type="PANTHER" id="PTHR42760:SF115">
    <property type="entry name" value="3-OXOACYL-[ACYL-CARRIER-PROTEIN] REDUCTASE FABG"/>
    <property type="match status" value="1"/>
</dbReference>
<evidence type="ECO:0000256" key="1">
    <source>
        <dbReference type="ARBA" id="ARBA00006484"/>
    </source>
</evidence>
<accession>A0A6J7EYW7</accession>
<evidence type="ECO:0000313" key="3">
    <source>
        <dbReference type="EMBL" id="CAB4888426.1"/>
    </source>
</evidence>
<dbReference type="PROSITE" id="PS00061">
    <property type="entry name" value="ADH_SHORT"/>
    <property type="match status" value="1"/>
</dbReference>
<keyword evidence="2" id="KW-0560">Oxidoreductase</keyword>
<protein>
    <submittedName>
        <fullName evidence="3">Unannotated protein</fullName>
    </submittedName>
</protein>
<reference evidence="3" key="1">
    <citation type="submission" date="2020-05" db="EMBL/GenBank/DDBJ databases">
        <authorList>
            <person name="Chiriac C."/>
            <person name="Salcher M."/>
            <person name="Ghai R."/>
            <person name="Kavagutti S V."/>
        </authorList>
    </citation>
    <scope>NUCLEOTIDE SEQUENCE</scope>
</reference>
<dbReference type="InterPro" id="IPR020904">
    <property type="entry name" value="Sc_DH/Rdtase_CS"/>
</dbReference>
<dbReference type="SUPFAM" id="SSF51735">
    <property type="entry name" value="NAD(P)-binding Rossmann-fold domains"/>
    <property type="match status" value="1"/>
</dbReference>
<dbReference type="PRINTS" id="PR00080">
    <property type="entry name" value="SDRFAMILY"/>
</dbReference>
<evidence type="ECO:0000256" key="2">
    <source>
        <dbReference type="ARBA" id="ARBA00023002"/>
    </source>
</evidence>
<dbReference type="Pfam" id="PF13561">
    <property type="entry name" value="adh_short_C2"/>
    <property type="match status" value="1"/>
</dbReference>
<dbReference type="PANTHER" id="PTHR42760">
    <property type="entry name" value="SHORT-CHAIN DEHYDROGENASES/REDUCTASES FAMILY MEMBER"/>
    <property type="match status" value="1"/>
</dbReference>
<sequence>MGMFDLSGKVALVTGGSMGLGLTFTDVLAEHGADIAITARSAELLEENAKGLRERHGRTVTCHPGDVTDENDVKRVVAETLEQHGRIDILVNNAGISDLRGLPSEWSDHETFRRVVDVDLFGVWAFMRECGPHMLERGSGSVINISSILGSGGSEFVNPWYVAAKGAVLQMTKHLGVEWADRNVRVNAIAPAYFVTDMTRPLFEMLGMAPWIESRTPMRRLGDPETDLRGPLLFLASDAASYVTGHTLFVDGGWEASRGAWQITPSHFSWNKDYPQAGQPYQGIVPNEFEQWKTGIPGIHYPMPSGM</sequence>
<gene>
    <name evidence="3" type="ORF">UFOPK3376_02594</name>
</gene>
<dbReference type="GO" id="GO:0016616">
    <property type="term" value="F:oxidoreductase activity, acting on the CH-OH group of donors, NAD or NADP as acceptor"/>
    <property type="evidence" value="ECO:0007669"/>
    <property type="project" value="TreeGrafter"/>
</dbReference>
<name>A0A6J7EYW7_9ZZZZ</name>